<keyword evidence="4" id="KW-0812">Transmembrane</keyword>
<accession>A0A832DJX4</accession>
<keyword evidence="3" id="KW-1015">Disulfide bond</keyword>
<dbReference type="InterPro" id="IPR036249">
    <property type="entry name" value="Thioredoxin-like_sf"/>
</dbReference>
<evidence type="ECO:0000256" key="3">
    <source>
        <dbReference type="PIRSR" id="PIRSR603782-2"/>
    </source>
</evidence>
<proteinExistence type="inferred from homology"/>
<dbReference type="AlphaFoldDB" id="A0A832DJX4"/>
<feature type="binding site" evidence="2">
    <location>
        <position position="89"/>
    </location>
    <ligand>
        <name>Cu cation</name>
        <dbReference type="ChEBI" id="CHEBI:23378"/>
    </ligand>
</feature>
<protein>
    <submittedName>
        <fullName evidence="5">SCO family protein</fullName>
    </submittedName>
</protein>
<comment type="caution">
    <text evidence="5">The sequence shown here is derived from an EMBL/GenBank/DDBJ whole genome shotgun (WGS) entry which is preliminary data.</text>
</comment>
<dbReference type="Gene3D" id="3.40.30.10">
    <property type="entry name" value="Glutaredoxin"/>
    <property type="match status" value="1"/>
</dbReference>
<dbReference type="GO" id="GO:0046872">
    <property type="term" value="F:metal ion binding"/>
    <property type="evidence" value="ECO:0007669"/>
    <property type="project" value="UniProtKB-KW"/>
</dbReference>
<dbReference type="CDD" id="cd02968">
    <property type="entry name" value="SCO"/>
    <property type="match status" value="1"/>
</dbReference>
<name>A0A832DJX4_9BACT</name>
<evidence type="ECO:0000256" key="4">
    <source>
        <dbReference type="SAM" id="Phobius"/>
    </source>
</evidence>
<dbReference type="EMBL" id="DSVI01000019">
    <property type="protein sequence ID" value="HGT48797.1"/>
    <property type="molecule type" value="Genomic_DNA"/>
</dbReference>
<feature type="disulfide bond" description="Redox-active" evidence="3">
    <location>
        <begin position="85"/>
        <end position="89"/>
    </location>
</feature>
<keyword evidence="4" id="KW-0472">Membrane</keyword>
<gene>
    <name evidence="5" type="ORF">ENS56_12225</name>
</gene>
<organism evidence="5">
    <name type="scientific">Ignavibacterium album</name>
    <dbReference type="NCBI Taxonomy" id="591197"/>
    <lineage>
        <taxon>Bacteria</taxon>
        <taxon>Pseudomonadati</taxon>
        <taxon>Ignavibacteriota</taxon>
        <taxon>Ignavibacteria</taxon>
        <taxon>Ignavibacteriales</taxon>
        <taxon>Ignavibacteriaceae</taxon>
        <taxon>Ignavibacterium</taxon>
    </lineage>
</organism>
<reference evidence="5" key="1">
    <citation type="journal article" date="2020" name="mSystems">
        <title>Genome- and Community-Level Interaction Insights into Carbon Utilization and Element Cycling Functions of Hydrothermarchaeota in Hydrothermal Sediment.</title>
        <authorList>
            <person name="Zhou Z."/>
            <person name="Liu Y."/>
            <person name="Xu W."/>
            <person name="Pan J."/>
            <person name="Luo Z.H."/>
            <person name="Li M."/>
        </authorList>
    </citation>
    <scope>NUCLEOTIDE SEQUENCE [LARGE SCALE GENOMIC DNA]</scope>
    <source>
        <strain evidence="5">SpSt-500</strain>
    </source>
</reference>
<dbReference type="InterPro" id="IPR003782">
    <property type="entry name" value="SCO1/SenC"/>
</dbReference>
<keyword evidence="2" id="KW-0479">Metal-binding</keyword>
<keyword evidence="4" id="KW-1133">Transmembrane helix</keyword>
<dbReference type="Pfam" id="PF02630">
    <property type="entry name" value="SCO1-SenC"/>
    <property type="match status" value="1"/>
</dbReference>
<comment type="similarity">
    <text evidence="1">Belongs to the SCO1/2 family.</text>
</comment>
<feature type="transmembrane region" description="Helical" evidence="4">
    <location>
        <begin position="251"/>
        <end position="269"/>
    </location>
</feature>
<sequence length="279" mass="32046">MVRAIQVFNEYYIMKRLAKIFLLLLFITQVSYSNGVGKKLEIGVEEQLGAYLPLDTKFVDEYGKEYSLRELFTKPTVLAFVYYECPGICSPLMMELADIINKTDLVIGVDYNVVTISMDETEKPANALKRKEVFLKTIDKNIPPESWKFFTGDSASIRAVSDKAGFFFKREGKDFRHAGTFIFVDSKGKICRYLFPAFSERSGFGILPFDFKMAIYETSESKISPTVAKVLQFCFTYKPEGRTYVLNLTRIFGVLILFFVGIFILYIKFKPKKVNSNLR</sequence>
<dbReference type="SUPFAM" id="SSF52833">
    <property type="entry name" value="Thioredoxin-like"/>
    <property type="match status" value="1"/>
</dbReference>
<evidence type="ECO:0000256" key="2">
    <source>
        <dbReference type="PIRSR" id="PIRSR603782-1"/>
    </source>
</evidence>
<feature type="binding site" evidence="2">
    <location>
        <position position="85"/>
    </location>
    <ligand>
        <name>Cu cation</name>
        <dbReference type="ChEBI" id="CHEBI:23378"/>
    </ligand>
</feature>
<evidence type="ECO:0000313" key="5">
    <source>
        <dbReference type="EMBL" id="HGT48797.1"/>
    </source>
</evidence>
<keyword evidence="2" id="KW-0186">Copper</keyword>
<evidence type="ECO:0000256" key="1">
    <source>
        <dbReference type="ARBA" id="ARBA00010996"/>
    </source>
</evidence>